<evidence type="ECO:0000259" key="1">
    <source>
        <dbReference type="Pfam" id="PF08241"/>
    </source>
</evidence>
<evidence type="ECO:0000313" key="2">
    <source>
        <dbReference type="EMBL" id="GHB69560.1"/>
    </source>
</evidence>
<dbReference type="CDD" id="cd02440">
    <property type="entry name" value="AdoMet_MTases"/>
    <property type="match status" value="1"/>
</dbReference>
<organism evidence="2 3">
    <name type="scientific">Persicitalea jodogahamensis</name>
    <dbReference type="NCBI Taxonomy" id="402147"/>
    <lineage>
        <taxon>Bacteria</taxon>
        <taxon>Pseudomonadati</taxon>
        <taxon>Bacteroidota</taxon>
        <taxon>Cytophagia</taxon>
        <taxon>Cytophagales</taxon>
        <taxon>Spirosomataceae</taxon>
        <taxon>Persicitalea</taxon>
    </lineage>
</organism>
<reference evidence="2 3" key="1">
    <citation type="journal article" date="2014" name="Int. J. Syst. Evol. Microbiol.">
        <title>Complete genome sequence of Corynebacterium casei LMG S-19264T (=DSM 44701T), isolated from a smear-ripened cheese.</title>
        <authorList>
            <consortium name="US DOE Joint Genome Institute (JGI-PGF)"/>
            <person name="Walter F."/>
            <person name="Albersmeier A."/>
            <person name="Kalinowski J."/>
            <person name="Ruckert C."/>
        </authorList>
    </citation>
    <scope>NUCLEOTIDE SEQUENCE [LARGE SCALE GENOMIC DNA]</scope>
    <source>
        <strain evidence="2 3">KCTC 12866</strain>
    </source>
</reference>
<dbReference type="SUPFAM" id="SSF53335">
    <property type="entry name" value="S-adenosyl-L-methionine-dependent methyltransferases"/>
    <property type="match status" value="1"/>
</dbReference>
<dbReference type="PANTHER" id="PTHR43591">
    <property type="entry name" value="METHYLTRANSFERASE"/>
    <property type="match status" value="1"/>
</dbReference>
<keyword evidence="3" id="KW-1185">Reference proteome</keyword>
<dbReference type="Gene3D" id="3.40.50.150">
    <property type="entry name" value="Vaccinia Virus protein VP39"/>
    <property type="match status" value="1"/>
</dbReference>
<sequence length="311" mass="35568">MKRSPSSGKKGHSEDFFGDYRDFWWNESFLKLLAKRLQLDQLHSMLDVGCGQCHWSKLLVEYLGTTEHEPRRVAGVDNDRKWAKGSPQLRHYFTEKGVKFELKKAEADELPYDDATFDLVTCQTLLIHVPDPVAVIAEMQRVLRPGGIILCVEPNNLVQSLTRSSISSNDPIDQVLDHVKYALLFERGKKKLGQGDNSLGDLVPGMLAQAGFENIDVRLSDKAIAMYPPYDTPEQRATMRQWRHGDRWTSVEYTDYDYFKALGPESLEFYENYVRRYAHLGERTERYIDANKYHSAGGAMMYVVSGTKTDG</sequence>
<dbReference type="Pfam" id="PF08241">
    <property type="entry name" value="Methyltransf_11"/>
    <property type="match status" value="1"/>
</dbReference>
<feature type="domain" description="Methyltransferase type 11" evidence="1">
    <location>
        <begin position="46"/>
        <end position="151"/>
    </location>
</feature>
<dbReference type="EMBL" id="BMXF01000002">
    <property type="protein sequence ID" value="GHB69560.1"/>
    <property type="molecule type" value="Genomic_DNA"/>
</dbReference>
<dbReference type="PANTHER" id="PTHR43591:SF110">
    <property type="entry name" value="RHODANESE DOMAIN-CONTAINING PROTEIN"/>
    <property type="match status" value="1"/>
</dbReference>
<evidence type="ECO:0000313" key="3">
    <source>
        <dbReference type="Proteomes" id="UP000598271"/>
    </source>
</evidence>
<dbReference type="RefSeq" id="WP_189564674.1">
    <property type="nucleotide sequence ID" value="NZ_BMXF01000002.1"/>
</dbReference>
<dbReference type="InterPro" id="IPR029063">
    <property type="entry name" value="SAM-dependent_MTases_sf"/>
</dbReference>
<protein>
    <recommendedName>
        <fullName evidence="1">Methyltransferase type 11 domain-containing protein</fullName>
    </recommendedName>
</protein>
<dbReference type="Proteomes" id="UP000598271">
    <property type="component" value="Unassembled WGS sequence"/>
</dbReference>
<dbReference type="AlphaFoldDB" id="A0A8J3D3P5"/>
<gene>
    <name evidence="2" type="ORF">GCM10007390_23950</name>
</gene>
<comment type="caution">
    <text evidence="2">The sequence shown here is derived from an EMBL/GenBank/DDBJ whole genome shotgun (WGS) entry which is preliminary data.</text>
</comment>
<dbReference type="InterPro" id="IPR013216">
    <property type="entry name" value="Methyltransf_11"/>
</dbReference>
<accession>A0A8J3D3P5</accession>
<proteinExistence type="predicted"/>
<name>A0A8J3D3P5_9BACT</name>
<dbReference type="GO" id="GO:0008757">
    <property type="term" value="F:S-adenosylmethionine-dependent methyltransferase activity"/>
    <property type="evidence" value="ECO:0007669"/>
    <property type="project" value="InterPro"/>
</dbReference>